<accession>A0A6A6RFF0</accession>
<organism evidence="1 2">
    <name type="scientific">Lophium mytilinum</name>
    <dbReference type="NCBI Taxonomy" id="390894"/>
    <lineage>
        <taxon>Eukaryota</taxon>
        <taxon>Fungi</taxon>
        <taxon>Dikarya</taxon>
        <taxon>Ascomycota</taxon>
        <taxon>Pezizomycotina</taxon>
        <taxon>Dothideomycetes</taxon>
        <taxon>Pleosporomycetidae</taxon>
        <taxon>Mytilinidiales</taxon>
        <taxon>Mytilinidiaceae</taxon>
        <taxon>Lophium</taxon>
    </lineage>
</organism>
<dbReference type="Gene3D" id="3.80.10.10">
    <property type="entry name" value="Ribonuclease Inhibitor"/>
    <property type="match status" value="1"/>
</dbReference>
<reference evidence="1" key="1">
    <citation type="journal article" date="2020" name="Stud. Mycol.">
        <title>101 Dothideomycetes genomes: a test case for predicting lifestyles and emergence of pathogens.</title>
        <authorList>
            <person name="Haridas S."/>
            <person name="Albert R."/>
            <person name="Binder M."/>
            <person name="Bloem J."/>
            <person name="Labutti K."/>
            <person name="Salamov A."/>
            <person name="Andreopoulos B."/>
            <person name="Baker S."/>
            <person name="Barry K."/>
            <person name="Bills G."/>
            <person name="Bluhm B."/>
            <person name="Cannon C."/>
            <person name="Castanera R."/>
            <person name="Culley D."/>
            <person name="Daum C."/>
            <person name="Ezra D."/>
            <person name="Gonzalez J."/>
            <person name="Henrissat B."/>
            <person name="Kuo A."/>
            <person name="Liang C."/>
            <person name="Lipzen A."/>
            <person name="Lutzoni F."/>
            <person name="Magnuson J."/>
            <person name="Mondo S."/>
            <person name="Nolan M."/>
            <person name="Ohm R."/>
            <person name="Pangilinan J."/>
            <person name="Park H.-J."/>
            <person name="Ramirez L."/>
            <person name="Alfaro M."/>
            <person name="Sun H."/>
            <person name="Tritt A."/>
            <person name="Yoshinaga Y."/>
            <person name="Zwiers L.-H."/>
            <person name="Turgeon B."/>
            <person name="Goodwin S."/>
            <person name="Spatafora J."/>
            <person name="Crous P."/>
            <person name="Grigoriev I."/>
        </authorList>
    </citation>
    <scope>NUCLEOTIDE SEQUENCE</scope>
    <source>
        <strain evidence="1">CBS 269.34</strain>
    </source>
</reference>
<proteinExistence type="predicted"/>
<dbReference type="OrthoDB" id="2522477at2759"/>
<protein>
    <recommendedName>
        <fullName evidence="3">F-box domain-containing protein</fullName>
    </recommendedName>
</protein>
<gene>
    <name evidence="1" type="ORF">BU16DRAFT_612649</name>
</gene>
<evidence type="ECO:0000313" key="2">
    <source>
        <dbReference type="Proteomes" id="UP000799750"/>
    </source>
</evidence>
<dbReference type="AlphaFoldDB" id="A0A6A6RFF0"/>
<evidence type="ECO:0008006" key="3">
    <source>
        <dbReference type="Google" id="ProtNLM"/>
    </source>
</evidence>
<evidence type="ECO:0000313" key="1">
    <source>
        <dbReference type="EMBL" id="KAF2503082.1"/>
    </source>
</evidence>
<keyword evidence="2" id="KW-1185">Reference proteome</keyword>
<dbReference type="EMBL" id="MU004181">
    <property type="protein sequence ID" value="KAF2503082.1"/>
    <property type="molecule type" value="Genomic_DNA"/>
</dbReference>
<dbReference type="Proteomes" id="UP000799750">
    <property type="component" value="Unassembled WGS sequence"/>
</dbReference>
<dbReference type="SUPFAM" id="SSF52058">
    <property type="entry name" value="L domain-like"/>
    <property type="match status" value="1"/>
</dbReference>
<sequence>MAGPGSFQPGFCRFLSLADEMILAVIERVDQSEDLCTLARTCGRFQALVEPYIYRSVLVRTGANAICLATALDRRPSRALEIQHFEVRYIHKVVVDDTGIVQSDNESGIESIDRILPHLRNLRHLTIESPCINNNPWRGDEMIPWRSGCRIRYTPLFRAANRATSLEVHSNGPLLFNKLQTVVLHTHGNTQRFELGDDAVIFLHPTLQNLTISCSDITTRMPLPPAIDNIEKTTSLRSLTFIECNINAIALGIILRYPRALKEIDLGERIHHFHESPTKPLVHYDREFMYALYQQHESLEYIRHVGRRRWRLDPSQLGPITLRDFKSLRCLALDPKSILTTHITTNGAPKSLETLRLFSDYVHCFNPQARSLPHRGRAGWKELVKITDKMRHVRQVDIVLAQTFADGILTSRGYKMEDLHRIWQAKERRQDVYRFAFVLKDQGRSFKLYAEHFQTGEIFIPPFLYGEETPVEHVIYDSEEPYVFNTPSRQKYQREADQNDRGFAENETEDEVIVLGLTG</sequence>
<name>A0A6A6RFF0_9PEZI</name>
<dbReference type="InterPro" id="IPR032675">
    <property type="entry name" value="LRR_dom_sf"/>
</dbReference>